<keyword evidence="5" id="KW-1185">Reference proteome</keyword>
<accession>A0A3E1P2U8</accession>
<dbReference type="SMART" id="SM00448">
    <property type="entry name" value="REC"/>
    <property type="match status" value="1"/>
</dbReference>
<dbReference type="PROSITE" id="PS50110">
    <property type="entry name" value="RESPONSE_REGULATORY"/>
    <property type="match status" value="1"/>
</dbReference>
<sequence length="247" mass="28601">MENKLLCYILEDEMAAVNIIKKHIEKLSDILDLVGYTSDFLEAKSILDGIKIDILFLDIRLPKTTGFKFLDLLKQKPQVILTTAHTDYASESYEYNVIDYLLKPISFEKFEKAVYKALGKHGYNNNSIQKNLLPRAKKFVLIKSSENSRILRVNFSDILYLESKNKSTLFKTINKDILSAYVLGQWEKNLPENDFLRIHKSFIININFIESIEKGCIKLSNIEAPFPIGDQYKFKLQDHLNNNSIQL</sequence>
<dbReference type="RefSeq" id="WP_116854033.1">
    <property type="nucleotide sequence ID" value="NZ_QTJV01000004.1"/>
</dbReference>
<dbReference type="OrthoDB" id="1646880at2"/>
<dbReference type="Pfam" id="PF04397">
    <property type="entry name" value="LytTR"/>
    <property type="match status" value="1"/>
</dbReference>
<dbReference type="AlphaFoldDB" id="A0A3E1P2U8"/>
<dbReference type="InterPro" id="IPR001789">
    <property type="entry name" value="Sig_transdc_resp-reg_receiver"/>
</dbReference>
<keyword evidence="4" id="KW-0238">DNA-binding</keyword>
<dbReference type="GO" id="GO:0003677">
    <property type="term" value="F:DNA binding"/>
    <property type="evidence" value="ECO:0007669"/>
    <property type="project" value="UniProtKB-KW"/>
</dbReference>
<dbReference type="Proteomes" id="UP000261174">
    <property type="component" value="Unassembled WGS sequence"/>
</dbReference>
<protein>
    <submittedName>
        <fullName evidence="4">DNA-binding response regulator</fullName>
    </submittedName>
</protein>
<feature type="domain" description="Response regulatory" evidence="2">
    <location>
        <begin position="6"/>
        <end position="118"/>
    </location>
</feature>
<dbReference type="PANTHER" id="PTHR37299:SF1">
    <property type="entry name" value="STAGE 0 SPORULATION PROTEIN A HOMOLOG"/>
    <property type="match status" value="1"/>
</dbReference>
<dbReference type="PROSITE" id="PS50930">
    <property type="entry name" value="HTH_LYTTR"/>
    <property type="match status" value="1"/>
</dbReference>
<dbReference type="Gene3D" id="2.40.50.1020">
    <property type="entry name" value="LytTr DNA-binding domain"/>
    <property type="match status" value="1"/>
</dbReference>
<dbReference type="Pfam" id="PF00072">
    <property type="entry name" value="Response_reg"/>
    <property type="match status" value="1"/>
</dbReference>
<evidence type="ECO:0000313" key="4">
    <source>
        <dbReference type="EMBL" id="RFM34450.1"/>
    </source>
</evidence>
<gene>
    <name evidence="4" type="ORF">DXN04_14325</name>
</gene>
<name>A0A3E1P2U8_9BACT</name>
<dbReference type="InterPro" id="IPR046947">
    <property type="entry name" value="LytR-like"/>
</dbReference>
<comment type="caution">
    <text evidence="4">The sequence shown here is derived from an EMBL/GenBank/DDBJ whole genome shotgun (WGS) entry which is preliminary data.</text>
</comment>
<dbReference type="EMBL" id="QTJV01000004">
    <property type="protein sequence ID" value="RFM34450.1"/>
    <property type="molecule type" value="Genomic_DNA"/>
</dbReference>
<dbReference type="GO" id="GO:0000156">
    <property type="term" value="F:phosphorelay response regulator activity"/>
    <property type="evidence" value="ECO:0007669"/>
    <property type="project" value="InterPro"/>
</dbReference>
<feature type="modified residue" description="4-aspartylphosphate" evidence="1">
    <location>
        <position position="58"/>
    </location>
</feature>
<feature type="domain" description="HTH LytTR-type" evidence="3">
    <location>
        <begin position="142"/>
        <end position="242"/>
    </location>
</feature>
<dbReference type="InterPro" id="IPR011006">
    <property type="entry name" value="CheY-like_superfamily"/>
</dbReference>
<evidence type="ECO:0000259" key="2">
    <source>
        <dbReference type="PROSITE" id="PS50110"/>
    </source>
</evidence>
<dbReference type="InterPro" id="IPR007492">
    <property type="entry name" value="LytTR_DNA-bd_dom"/>
</dbReference>
<dbReference type="Gene3D" id="3.40.50.2300">
    <property type="match status" value="1"/>
</dbReference>
<reference evidence="4 5" key="1">
    <citation type="submission" date="2018-08" db="EMBL/GenBank/DDBJ databases">
        <title>Chitinophaga sp. K20C18050901, a novel bacterium isolated from forest soil.</title>
        <authorList>
            <person name="Wang C."/>
        </authorList>
    </citation>
    <scope>NUCLEOTIDE SEQUENCE [LARGE SCALE GENOMIC DNA]</scope>
    <source>
        <strain evidence="4 5">K20C18050901</strain>
    </source>
</reference>
<dbReference type="SMART" id="SM00850">
    <property type="entry name" value="LytTR"/>
    <property type="match status" value="1"/>
</dbReference>
<keyword evidence="1" id="KW-0597">Phosphoprotein</keyword>
<evidence type="ECO:0000259" key="3">
    <source>
        <dbReference type="PROSITE" id="PS50930"/>
    </source>
</evidence>
<proteinExistence type="predicted"/>
<organism evidence="4 5">
    <name type="scientific">Chitinophaga silvisoli</name>
    <dbReference type="NCBI Taxonomy" id="2291814"/>
    <lineage>
        <taxon>Bacteria</taxon>
        <taxon>Pseudomonadati</taxon>
        <taxon>Bacteroidota</taxon>
        <taxon>Chitinophagia</taxon>
        <taxon>Chitinophagales</taxon>
        <taxon>Chitinophagaceae</taxon>
        <taxon>Chitinophaga</taxon>
    </lineage>
</organism>
<dbReference type="PANTHER" id="PTHR37299">
    <property type="entry name" value="TRANSCRIPTIONAL REGULATOR-RELATED"/>
    <property type="match status" value="1"/>
</dbReference>
<dbReference type="SUPFAM" id="SSF52172">
    <property type="entry name" value="CheY-like"/>
    <property type="match status" value="1"/>
</dbReference>
<evidence type="ECO:0000313" key="5">
    <source>
        <dbReference type="Proteomes" id="UP000261174"/>
    </source>
</evidence>
<evidence type="ECO:0000256" key="1">
    <source>
        <dbReference type="PROSITE-ProRule" id="PRU00169"/>
    </source>
</evidence>